<dbReference type="GO" id="GO:0005829">
    <property type="term" value="C:cytosol"/>
    <property type="evidence" value="ECO:0007669"/>
    <property type="project" value="TreeGrafter"/>
</dbReference>
<dbReference type="InterPro" id="IPR052019">
    <property type="entry name" value="F420H2_bilvrd_red/Heme_oxyg"/>
</dbReference>
<dbReference type="NCBIfam" id="TIGR03618">
    <property type="entry name" value="Rv1155_F420"/>
    <property type="match status" value="1"/>
</dbReference>
<evidence type="ECO:0000313" key="3">
    <source>
        <dbReference type="EMBL" id="KAB2381624.1"/>
    </source>
</evidence>
<feature type="domain" description="Pyridoxamine 5'-phosphate oxidase N-terminal" evidence="2">
    <location>
        <begin position="6"/>
        <end position="134"/>
    </location>
</feature>
<dbReference type="InterPro" id="IPR012349">
    <property type="entry name" value="Split_barrel_FMN-bd"/>
</dbReference>
<dbReference type="PANTHER" id="PTHR35176:SF1">
    <property type="entry name" value="F420H(2)-DEPENDENT BILIVERDIN REDUCTASE"/>
    <property type="match status" value="1"/>
</dbReference>
<dbReference type="Proteomes" id="UP000483004">
    <property type="component" value="Unassembled WGS sequence"/>
</dbReference>
<dbReference type="InterPro" id="IPR011576">
    <property type="entry name" value="Pyridox_Oxase_N"/>
</dbReference>
<reference evidence="3 4" key="1">
    <citation type="submission" date="2019-09" db="EMBL/GenBank/DDBJ databases">
        <title>Actinomadura physcomitrii sp. nov., a novel actinomycete isolated from moss [Physcomitrium sphaericum (Ludw) Fuernr].</title>
        <authorList>
            <person name="Liu C."/>
            <person name="Zhuang X."/>
        </authorList>
    </citation>
    <scope>NUCLEOTIDE SEQUENCE [LARGE SCALE GENOMIC DNA]</scope>
    <source>
        <strain evidence="3 4">CYP1-1B</strain>
    </source>
</reference>
<dbReference type="GO" id="GO:0016627">
    <property type="term" value="F:oxidoreductase activity, acting on the CH-CH group of donors"/>
    <property type="evidence" value="ECO:0007669"/>
    <property type="project" value="TreeGrafter"/>
</dbReference>
<evidence type="ECO:0000259" key="2">
    <source>
        <dbReference type="Pfam" id="PF01243"/>
    </source>
</evidence>
<evidence type="ECO:0000313" key="4">
    <source>
        <dbReference type="Proteomes" id="UP000483004"/>
    </source>
</evidence>
<dbReference type="PANTHER" id="PTHR35176">
    <property type="entry name" value="HEME OXYGENASE HI_0854-RELATED"/>
    <property type="match status" value="1"/>
</dbReference>
<gene>
    <name evidence="3" type="ORF">F9B16_15475</name>
</gene>
<name>A0A6L3VUA3_9ACTN</name>
<proteinExistence type="predicted"/>
<dbReference type="InterPro" id="IPR019920">
    <property type="entry name" value="F420-binding_dom_put"/>
</dbReference>
<dbReference type="SUPFAM" id="SSF50475">
    <property type="entry name" value="FMN-binding split barrel"/>
    <property type="match status" value="1"/>
</dbReference>
<evidence type="ECO:0000256" key="1">
    <source>
        <dbReference type="ARBA" id="ARBA00023002"/>
    </source>
</evidence>
<sequence length="141" mass="15412">MHTMSTQEWHEFVTRGARTGKFSTVGPDGTPHITPVWYVFDGETFAFTTNGQAAKARNLRRDPRAALCVDDDAPPFAYVEARGEVTMSEDLDELVDVATRAGARYAGPDQAEELGKRNGVPGEVVVRLRPTKVIAYAGITD</sequence>
<protein>
    <submittedName>
        <fullName evidence="3">PPOX class F420-dependent oxidoreductase</fullName>
    </submittedName>
</protein>
<organism evidence="3 4">
    <name type="scientific">Actinomadura montaniterrae</name>
    <dbReference type="NCBI Taxonomy" id="1803903"/>
    <lineage>
        <taxon>Bacteria</taxon>
        <taxon>Bacillati</taxon>
        <taxon>Actinomycetota</taxon>
        <taxon>Actinomycetes</taxon>
        <taxon>Streptosporangiales</taxon>
        <taxon>Thermomonosporaceae</taxon>
        <taxon>Actinomadura</taxon>
    </lineage>
</organism>
<dbReference type="Pfam" id="PF01243">
    <property type="entry name" value="PNPOx_N"/>
    <property type="match status" value="1"/>
</dbReference>
<dbReference type="EMBL" id="WBMR01000036">
    <property type="protein sequence ID" value="KAB2381624.1"/>
    <property type="molecule type" value="Genomic_DNA"/>
</dbReference>
<dbReference type="Gene3D" id="2.30.110.10">
    <property type="entry name" value="Electron Transport, Fmn-binding Protein, Chain A"/>
    <property type="match status" value="1"/>
</dbReference>
<keyword evidence="1" id="KW-0560">Oxidoreductase</keyword>
<dbReference type="AlphaFoldDB" id="A0A6L3VUA3"/>
<keyword evidence="4" id="KW-1185">Reference proteome</keyword>
<accession>A0A6L3VUA3</accession>
<comment type="caution">
    <text evidence="3">The sequence shown here is derived from an EMBL/GenBank/DDBJ whole genome shotgun (WGS) entry which is preliminary data.</text>
</comment>
<dbReference type="GO" id="GO:0070967">
    <property type="term" value="F:coenzyme F420 binding"/>
    <property type="evidence" value="ECO:0007669"/>
    <property type="project" value="TreeGrafter"/>
</dbReference>
<dbReference type="OrthoDB" id="162914at2"/>